<dbReference type="EMBL" id="QXGD01002678">
    <property type="protein sequence ID" value="KAE9185550.1"/>
    <property type="molecule type" value="Genomic_DNA"/>
</dbReference>
<dbReference type="EMBL" id="QXGF01003689">
    <property type="protein sequence ID" value="KAE8921032.1"/>
    <property type="molecule type" value="Genomic_DNA"/>
</dbReference>
<feature type="compositionally biased region" description="Acidic residues" evidence="1">
    <location>
        <begin position="158"/>
        <end position="174"/>
    </location>
</feature>
<name>A0A6A3WIA7_9STRA</name>
<dbReference type="AlphaFoldDB" id="A0A6A3WIA7"/>
<evidence type="ECO:0000313" key="4">
    <source>
        <dbReference type="Proteomes" id="UP000429523"/>
    </source>
</evidence>
<gene>
    <name evidence="3" type="ORF">PF002_g26135</name>
    <name evidence="2" type="ORF">PF009_g28681</name>
</gene>
<proteinExistence type="predicted"/>
<dbReference type="Proteomes" id="UP000429523">
    <property type="component" value="Unassembled WGS sequence"/>
</dbReference>
<accession>A0A6A3WIA7</accession>
<comment type="caution">
    <text evidence="3">The sequence shown here is derived from an EMBL/GenBank/DDBJ whole genome shotgun (WGS) entry which is preliminary data.</text>
</comment>
<organism evidence="3 5">
    <name type="scientific">Phytophthora fragariae</name>
    <dbReference type="NCBI Taxonomy" id="53985"/>
    <lineage>
        <taxon>Eukaryota</taxon>
        <taxon>Sar</taxon>
        <taxon>Stramenopiles</taxon>
        <taxon>Oomycota</taxon>
        <taxon>Peronosporomycetes</taxon>
        <taxon>Peronosporales</taxon>
        <taxon>Peronosporaceae</taxon>
        <taxon>Phytophthora</taxon>
    </lineage>
</organism>
<protein>
    <submittedName>
        <fullName evidence="3">Uncharacterized protein</fullName>
    </submittedName>
</protein>
<evidence type="ECO:0000256" key="1">
    <source>
        <dbReference type="SAM" id="MobiDB-lite"/>
    </source>
</evidence>
<sequence>MFARGVVRAFHPAVFAGAFAVGSCIGGLGQGSASRGWARALAQLLGGRPGCSPSFAPCNPKAPLFVPTGFNFQQVASAVQVDPSLDPCDVTAQWVQGYTEYHGPRPAAEEEEDDGALPEGDLSDVSATSGSSKAAGSKHSSQSRAPPVQSDDGGAGVEEADDSAGSAAEDEVSPDESSGKPPRAAIRLDVLANVATSSK</sequence>
<evidence type="ECO:0000313" key="3">
    <source>
        <dbReference type="EMBL" id="KAE9185550.1"/>
    </source>
</evidence>
<reference evidence="4 5" key="1">
    <citation type="submission" date="2018-08" db="EMBL/GenBank/DDBJ databases">
        <title>Genomic investigation of the strawberry pathogen Phytophthora fragariae indicates pathogenicity is determined by transcriptional variation in three key races.</title>
        <authorList>
            <person name="Adams T.M."/>
            <person name="Armitage A.D."/>
            <person name="Sobczyk M.K."/>
            <person name="Bates H.J."/>
            <person name="Dunwell J.M."/>
            <person name="Nellist C.F."/>
            <person name="Harrison R.J."/>
        </authorList>
    </citation>
    <scope>NUCLEOTIDE SEQUENCE [LARGE SCALE GENOMIC DNA]</scope>
    <source>
        <strain evidence="3 5">BC-1</strain>
        <strain evidence="2 4">NOV-9</strain>
    </source>
</reference>
<feature type="region of interest" description="Disordered" evidence="1">
    <location>
        <begin position="104"/>
        <end position="186"/>
    </location>
</feature>
<feature type="compositionally biased region" description="Low complexity" evidence="1">
    <location>
        <begin position="126"/>
        <end position="143"/>
    </location>
</feature>
<dbReference type="Proteomes" id="UP000440367">
    <property type="component" value="Unassembled WGS sequence"/>
</dbReference>
<evidence type="ECO:0000313" key="2">
    <source>
        <dbReference type="EMBL" id="KAE8921032.1"/>
    </source>
</evidence>
<evidence type="ECO:0000313" key="5">
    <source>
        <dbReference type="Proteomes" id="UP000440367"/>
    </source>
</evidence>